<gene>
    <name evidence="2" type="ORF">TO73_0670</name>
</gene>
<evidence type="ECO:0000313" key="2">
    <source>
        <dbReference type="EMBL" id="ALJ90525.1"/>
    </source>
</evidence>
<dbReference type="Pfam" id="PF04471">
    <property type="entry name" value="Mrr_cat"/>
    <property type="match status" value="1"/>
</dbReference>
<dbReference type="PANTHER" id="PTHR30015">
    <property type="entry name" value="MRR RESTRICTION SYSTEM PROTEIN"/>
    <property type="match status" value="1"/>
</dbReference>
<dbReference type="RefSeq" id="WP_003048125.1">
    <property type="nucleotide sequence ID" value="NZ_CP010822.1"/>
</dbReference>
<sequence length="325" mass="36487">MEGRNVFILRLAPLGQDLTQEALEKDEIFVGWKEVKGLLEKDTFDDFRKLVKDTYKIENNHSVANFATSLWGFLKEMKPGDYVVVPSGDQFYVAEVVGDPYYDESHPVAAHRRPVRWLNGKKPIPRELASDALRSRMRTPGTLLHTSKLVADILVADIEKVLEDAKRGETPNLGRELRARMVEAVRQELTQGRMNPDRFETLVERMARAMGAVEAKRVPRRSDQGADVIARFQLMGGLLVTVGIQAKFYQPGKPMGKDAVDQLADALRAGVADMGLVITTGDVSEEAYRAAEEYLNRENLRIGILDGRELAELIVDKGLWSAFDF</sequence>
<proteinExistence type="predicted"/>
<dbReference type="InterPro" id="IPR007560">
    <property type="entry name" value="Restrct_endonuc_IV_Mrr"/>
</dbReference>
<reference evidence="3" key="1">
    <citation type="journal article" date="2015" name="PLoS ONE">
        <title>Complete Genome Sequence of Thermus aquaticus Y51MC23.</title>
        <authorList>
            <person name="Brumm P.J."/>
            <person name="Monsma S."/>
            <person name="Keough B."/>
            <person name="Jasinovica S."/>
            <person name="Ferguson E."/>
            <person name="Schoenfeld T."/>
            <person name="Lodes M."/>
            <person name="Mead D.A."/>
        </authorList>
    </citation>
    <scope>NUCLEOTIDE SEQUENCE [LARGE SCALE GENOMIC DNA]</scope>
    <source>
        <strain evidence="3">BAA-2747 / Y51MC23</strain>
    </source>
</reference>
<dbReference type="EMBL" id="CP010822">
    <property type="protein sequence ID" value="ALJ90525.1"/>
    <property type="molecule type" value="Genomic_DNA"/>
</dbReference>
<dbReference type="Gene3D" id="3.40.1350.10">
    <property type="match status" value="1"/>
</dbReference>
<accession>A0ABM5VK58</accession>
<dbReference type="InterPro" id="IPR011856">
    <property type="entry name" value="tRNA_endonuc-like_dom_sf"/>
</dbReference>
<keyword evidence="3" id="KW-1185">Reference proteome</keyword>
<dbReference type="PANTHER" id="PTHR30015:SF7">
    <property type="entry name" value="TYPE IV METHYL-DIRECTED RESTRICTION ENZYME ECOKMRR"/>
    <property type="match status" value="1"/>
</dbReference>
<dbReference type="InterPro" id="IPR052906">
    <property type="entry name" value="Type_IV_Methyl-Rstrct_Enzyme"/>
</dbReference>
<evidence type="ECO:0000313" key="3">
    <source>
        <dbReference type="Proteomes" id="UP000058660"/>
    </source>
</evidence>
<protein>
    <recommendedName>
        <fullName evidence="1">Restriction endonuclease type IV Mrr domain-containing protein</fullName>
    </recommendedName>
</protein>
<organism evidence="2 3">
    <name type="scientific">Thermus aquaticus (strain ATCC BAA-2747 / Y51MC23)</name>
    <dbReference type="NCBI Taxonomy" id="498848"/>
    <lineage>
        <taxon>Bacteria</taxon>
        <taxon>Thermotogati</taxon>
        <taxon>Deinococcota</taxon>
        <taxon>Deinococci</taxon>
        <taxon>Thermales</taxon>
        <taxon>Thermaceae</taxon>
        <taxon>Thermus</taxon>
    </lineage>
</organism>
<evidence type="ECO:0000259" key="1">
    <source>
        <dbReference type="Pfam" id="PF04471"/>
    </source>
</evidence>
<dbReference type="Proteomes" id="UP000058660">
    <property type="component" value="Chromosome"/>
</dbReference>
<dbReference type="InterPro" id="IPR011335">
    <property type="entry name" value="Restrct_endonuc-II-like"/>
</dbReference>
<dbReference type="SUPFAM" id="SSF52980">
    <property type="entry name" value="Restriction endonuclease-like"/>
    <property type="match status" value="1"/>
</dbReference>
<feature type="domain" description="Restriction endonuclease type IV Mrr" evidence="1">
    <location>
        <begin position="193"/>
        <end position="314"/>
    </location>
</feature>
<name>A0ABM5VK58_THEA5</name>